<feature type="transmembrane region" description="Helical" evidence="1">
    <location>
        <begin position="87"/>
        <end position="110"/>
    </location>
</feature>
<feature type="transmembrane region" description="Helical" evidence="1">
    <location>
        <begin position="189"/>
        <end position="208"/>
    </location>
</feature>
<dbReference type="PATRIC" id="fig|1408189.4.peg.428"/>
<accession>A0A0K2H2W9</accession>
<feature type="transmembrane region" description="Helical" evidence="1">
    <location>
        <begin position="48"/>
        <end position="67"/>
    </location>
</feature>
<name>A0A0K2H2W9_9CORY</name>
<proteinExistence type="predicted"/>
<dbReference type="EMBL" id="CP006841">
    <property type="protein sequence ID" value="ALA68395.1"/>
    <property type="molecule type" value="Genomic_DNA"/>
</dbReference>
<keyword evidence="1" id="KW-1133">Transmembrane helix</keyword>
<dbReference type="STRING" id="1408189.CLAC_02150"/>
<feature type="transmembrane region" description="Helical" evidence="1">
    <location>
        <begin position="247"/>
        <end position="264"/>
    </location>
</feature>
<organism evidence="2 3">
    <name type="scientific">Corynebacterium lactis RW2-5</name>
    <dbReference type="NCBI Taxonomy" id="1408189"/>
    <lineage>
        <taxon>Bacteria</taxon>
        <taxon>Bacillati</taxon>
        <taxon>Actinomycetota</taxon>
        <taxon>Actinomycetes</taxon>
        <taxon>Mycobacteriales</taxon>
        <taxon>Corynebacteriaceae</taxon>
        <taxon>Corynebacterium</taxon>
    </lineage>
</organism>
<protein>
    <recommendedName>
        <fullName evidence="4">Rhamnopyranosyltransferase</fullName>
    </recommendedName>
</protein>
<keyword evidence="1" id="KW-0812">Transmembrane</keyword>
<feature type="transmembrane region" description="Helical" evidence="1">
    <location>
        <begin position="479"/>
        <end position="499"/>
    </location>
</feature>
<reference evidence="2 3" key="1">
    <citation type="submission" date="2013-10" db="EMBL/GenBank/DDBJ databases">
        <title>Complete genome sequence of Corynebacterium lactis DSM 45799(T), isolated from raw cow milk.</title>
        <authorList>
            <person name="Ruckert C."/>
            <person name="Albersmeier A."/>
            <person name="Lipski A."/>
            <person name="Kalinowski J."/>
        </authorList>
    </citation>
    <scope>NUCLEOTIDE SEQUENCE [LARGE SCALE GENOMIC DNA]</scope>
    <source>
        <strain evidence="2 3">RW2-5</strain>
    </source>
</reference>
<evidence type="ECO:0000256" key="1">
    <source>
        <dbReference type="SAM" id="Phobius"/>
    </source>
</evidence>
<feature type="transmembrane region" description="Helical" evidence="1">
    <location>
        <begin position="408"/>
        <end position="428"/>
    </location>
</feature>
<feature type="transmembrane region" description="Helical" evidence="1">
    <location>
        <begin position="382"/>
        <end position="402"/>
    </location>
</feature>
<evidence type="ECO:0008006" key="4">
    <source>
        <dbReference type="Google" id="ProtNLM"/>
    </source>
</evidence>
<feature type="transmembrane region" description="Helical" evidence="1">
    <location>
        <begin position="271"/>
        <end position="300"/>
    </location>
</feature>
<feature type="transmembrane region" description="Helical" evidence="1">
    <location>
        <begin position="449"/>
        <end position="473"/>
    </location>
</feature>
<feature type="transmembrane region" description="Helical" evidence="1">
    <location>
        <begin position="24"/>
        <end position="41"/>
    </location>
</feature>
<dbReference type="Pfam" id="PF20176">
    <property type="entry name" value="DUF6541"/>
    <property type="match status" value="1"/>
</dbReference>
<gene>
    <name evidence="2" type="ORF">CLAC_02150</name>
</gene>
<feature type="transmembrane region" description="Helical" evidence="1">
    <location>
        <begin position="320"/>
        <end position="338"/>
    </location>
</feature>
<sequence>MLLLIIPGATVAFAAGVRSAWALAIGPAVTFSILGVAAWLYGAIDVRYGLGSAALAWAVGIVAALLWRKLVFAPTQPAKGPAGARDVIIHALPAAIGVVVTAVVLATTALTRIAASAQGMESIQQSWDTLWHASVIKSIVENGMASPTRMGEIQNVETHAESFYPAAWHALGGVFAEISGVTVTADMNYLGVILPAILIPLAAATLAWRIADRYSIESSYAAGIAAVVSGTLPVLMPIVIFVGAWPYQVAIALAVIVFSFVTSVPNSPARILIAFLAFLGAAMVHPSAVPTVLFLGGFWWLFHRVWSPVRPGLGPVKARLADVCLILAVLLPALALLIPQWASGSGQKDDIVEVSAEVDVSRFASWYRAFTMLTRHSEEYRPFWLIILLGCAGIALVTLSPGARRRAWVLPAWLMSAVFVTHAIRHFAGPVGFVLAKYTDLHYSTPHRLVMVSAFVVSATAGVAVARACIWMGSLLKSAAAAATAVAVCAGGLTTYGVVYNSQAAEFAYSSPRQWELIGQADLNAFDWLAKQPEAHAHRTFTSPSQGSGWMYARNGLPVVFPHFDWPIANKYSDTAMLYWHADFLGAGEPWDKKAKNDVDRAAEALDVAFIYASPPDIWKDKPTPRQMGERLPVTPGLAEVYRDREVTIHAVRAVVPEQRIAEMRATSPEPVFIP</sequence>
<dbReference type="InterPro" id="IPR046671">
    <property type="entry name" value="DUF6541"/>
</dbReference>
<feature type="transmembrane region" description="Helical" evidence="1">
    <location>
        <begin position="220"/>
        <end position="241"/>
    </location>
</feature>
<keyword evidence="1" id="KW-0472">Membrane</keyword>
<dbReference type="KEGG" id="clw:CLAC_02150"/>
<evidence type="ECO:0000313" key="2">
    <source>
        <dbReference type="EMBL" id="ALA68395.1"/>
    </source>
</evidence>
<keyword evidence="3" id="KW-1185">Reference proteome</keyword>
<dbReference type="Proteomes" id="UP000058446">
    <property type="component" value="Chromosome"/>
</dbReference>
<dbReference type="AlphaFoldDB" id="A0A0K2H2W9"/>
<evidence type="ECO:0000313" key="3">
    <source>
        <dbReference type="Proteomes" id="UP000058446"/>
    </source>
</evidence>